<evidence type="ECO:0000259" key="1">
    <source>
        <dbReference type="PROSITE" id="PS51192"/>
    </source>
</evidence>
<dbReference type="Proteomes" id="UP000002220">
    <property type="component" value="Chromosome"/>
</dbReference>
<dbReference type="SMART" id="SM00487">
    <property type="entry name" value="DEXDc"/>
    <property type="match status" value="1"/>
</dbReference>
<dbReference type="NCBIfam" id="NF046051">
    <property type="entry name" value="restrict_EcoAI"/>
    <property type="match status" value="1"/>
</dbReference>
<dbReference type="PANTHER" id="PTHR47396:SF1">
    <property type="entry name" value="ATP-DEPENDENT HELICASE IRC3-RELATED"/>
    <property type="match status" value="1"/>
</dbReference>
<dbReference type="REBASE" id="69568">
    <property type="entry name" value="PliMIIP"/>
</dbReference>
<dbReference type="InterPro" id="IPR013670">
    <property type="entry name" value="EcoEI_R_C_dom"/>
</dbReference>
<organism evidence="2 3">
    <name type="scientific">Planctopirus limnophila (strain ATCC 43296 / DSM 3776 / IFAM 1008 / Mu 290)</name>
    <name type="common">Planctomyces limnophilus</name>
    <dbReference type="NCBI Taxonomy" id="521674"/>
    <lineage>
        <taxon>Bacteria</taxon>
        <taxon>Pseudomonadati</taxon>
        <taxon>Planctomycetota</taxon>
        <taxon>Planctomycetia</taxon>
        <taxon>Planctomycetales</taxon>
        <taxon>Planctomycetaceae</taxon>
        <taxon>Planctopirus</taxon>
    </lineage>
</organism>
<evidence type="ECO:0000313" key="3">
    <source>
        <dbReference type="Proteomes" id="UP000002220"/>
    </source>
</evidence>
<keyword evidence="3" id="KW-1185">Reference proteome</keyword>
<dbReference type="PROSITE" id="PS51192">
    <property type="entry name" value="HELICASE_ATP_BIND_1"/>
    <property type="match status" value="1"/>
</dbReference>
<dbReference type="Pfam" id="PF00271">
    <property type="entry name" value="Helicase_C"/>
    <property type="match status" value="1"/>
</dbReference>
<dbReference type="AlphaFoldDB" id="D5SQL7"/>
<dbReference type="OrthoDB" id="9758243at2"/>
<gene>
    <name evidence="2" type="ordered locus">Plim_2656</name>
</gene>
<dbReference type="InterPro" id="IPR001650">
    <property type="entry name" value="Helicase_C-like"/>
</dbReference>
<dbReference type="InterPro" id="IPR027417">
    <property type="entry name" value="P-loop_NTPase"/>
</dbReference>
<dbReference type="CDD" id="cd18032">
    <property type="entry name" value="DEXHc_RE_I_III_res"/>
    <property type="match status" value="1"/>
</dbReference>
<dbReference type="InterPro" id="IPR006935">
    <property type="entry name" value="Helicase/UvrB_N"/>
</dbReference>
<dbReference type="GO" id="GO:0005829">
    <property type="term" value="C:cytosol"/>
    <property type="evidence" value="ECO:0007669"/>
    <property type="project" value="TreeGrafter"/>
</dbReference>
<dbReference type="eggNOG" id="COG4096">
    <property type="taxonomic scope" value="Bacteria"/>
</dbReference>
<dbReference type="InterPro" id="IPR050742">
    <property type="entry name" value="Helicase_Restrict-Modif_Enz"/>
</dbReference>
<dbReference type="STRING" id="521674.Plim_2656"/>
<dbReference type="CDD" id="cd18799">
    <property type="entry name" value="SF2_C_EcoAI-like"/>
    <property type="match status" value="1"/>
</dbReference>
<sequence length="811" mass="92142">MNEAETRAEHIDPALAAAGWGVVAGSRIRREYPIAPGRLEGFGRRGKSLTADYVLEYRNTKLAIVEAKAWDEELTEGVGQAKNYAEKLEVRFTYSTNGQGIYGIDMREGTEEEVPRYPTPDELWNLTFAEQNAWRDRFAAIPFEDRGGYFQGRYYQDIAIERVLEAIAAGKPRILLTLATGTGKTFIAFQLAWKLFQSRWNLSREPSRRPRILFLADRNILANQAFNAFSAFPEDAMVRIEPGEIKKKGKVPKNGSLFFTIFQTFMSGPPKNGEPSPYFGEYPADFFDFIVIDECHRGGANDESTWRGILDYFAPAVQLGLTATPKRKDNVDTYAYFGEPVYVYSLKDGINDGFLTPFKVKQISTTLDNYIYTADDELIEGEIEEGKRYEEKDFNTIIEIREREAYRVKLFMELIDQRQKTLVFCATQIHALVVRDLINQIKTSKEPNYCVRVTADDGSLGEQYLRDFQDNEKSIPTILTTSQKLSTGVDARNVRNIVLMRPIKSIIEFKQIVGRGTRLYDGKDYFTIYDFVEAHHHFADPEWDGEPVDDEPCEKCGQNPCECIKPPSQPCEECGESPCVCVPNPCSNCGKQPCECPREPCSQCGKMRCKCQRKRITRVKLADGKERTIQHMMATSFWHPDGTPMSAQQFMQSLYGKFPDFFSDETELRTLWSSPDTRAKLLEGLAEKGFGSDQMAEMQRIIDAEKSDLFDVLAHVAFALTPLTREERAARAKLEISTHFDDKRQAFLAFVLAQYVKEGVGELDSDKLGPLLKLKYNNAIADAVIDLGRPEEIGKVFNGFQKFLYQSQTVV</sequence>
<dbReference type="HOGENOM" id="CLU_018958_0_0_0"/>
<protein>
    <submittedName>
        <fullName evidence="2">EcoEI R domain protein</fullName>
    </submittedName>
</protein>
<name>D5SQL7_PLAL2</name>
<proteinExistence type="predicted"/>
<dbReference type="SUPFAM" id="SSF52540">
    <property type="entry name" value="P-loop containing nucleoside triphosphate hydrolases"/>
    <property type="match status" value="1"/>
</dbReference>
<feature type="domain" description="Helicase ATP-binding" evidence="1">
    <location>
        <begin position="165"/>
        <end position="343"/>
    </location>
</feature>
<dbReference type="Gene3D" id="3.40.50.300">
    <property type="entry name" value="P-loop containing nucleotide triphosphate hydrolases"/>
    <property type="match status" value="2"/>
</dbReference>
<dbReference type="GO" id="GO:0016787">
    <property type="term" value="F:hydrolase activity"/>
    <property type="evidence" value="ECO:0007669"/>
    <property type="project" value="InterPro"/>
</dbReference>
<dbReference type="RefSeq" id="WP_013110910.1">
    <property type="nucleotide sequence ID" value="NC_014148.1"/>
</dbReference>
<dbReference type="GO" id="GO:0005524">
    <property type="term" value="F:ATP binding"/>
    <property type="evidence" value="ECO:0007669"/>
    <property type="project" value="InterPro"/>
</dbReference>
<evidence type="ECO:0000313" key="2">
    <source>
        <dbReference type="EMBL" id="ADG68479.1"/>
    </source>
</evidence>
<reference evidence="2 3" key="1">
    <citation type="journal article" date="2010" name="Stand. Genomic Sci.">
        <title>Complete genome sequence of Planctomyces limnophilus type strain (Mu 290).</title>
        <authorList>
            <person name="Labutti K."/>
            <person name="Sikorski J."/>
            <person name="Schneider S."/>
            <person name="Nolan M."/>
            <person name="Lucas S."/>
            <person name="Glavina Del Rio T."/>
            <person name="Tice H."/>
            <person name="Cheng J.F."/>
            <person name="Goodwin L."/>
            <person name="Pitluck S."/>
            <person name="Liolios K."/>
            <person name="Ivanova N."/>
            <person name="Mavromatis K."/>
            <person name="Mikhailova N."/>
            <person name="Pati A."/>
            <person name="Chen A."/>
            <person name="Palaniappan K."/>
            <person name="Land M."/>
            <person name="Hauser L."/>
            <person name="Chang Y.J."/>
            <person name="Jeffries C.D."/>
            <person name="Tindall B.J."/>
            <person name="Rohde M."/>
            <person name="Goker M."/>
            <person name="Woyke T."/>
            <person name="Bristow J."/>
            <person name="Eisen J.A."/>
            <person name="Markowitz V."/>
            <person name="Hugenholtz P."/>
            <person name="Kyrpides N.C."/>
            <person name="Klenk H.P."/>
            <person name="Lapidus A."/>
        </authorList>
    </citation>
    <scope>NUCLEOTIDE SEQUENCE [LARGE SCALE GENOMIC DNA]</scope>
    <source>
        <strain evidence="3">ATCC 43296 / DSM 3776 / IFAM 1008 / 290</strain>
    </source>
</reference>
<dbReference type="InterPro" id="IPR014001">
    <property type="entry name" value="Helicase_ATP-bd"/>
</dbReference>
<dbReference type="PANTHER" id="PTHR47396">
    <property type="entry name" value="TYPE I RESTRICTION ENZYME ECOKI R PROTEIN"/>
    <property type="match status" value="1"/>
</dbReference>
<dbReference type="GO" id="GO:0003677">
    <property type="term" value="F:DNA binding"/>
    <property type="evidence" value="ECO:0007669"/>
    <property type="project" value="InterPro"/>
</dbReference>
<dbReference type="GO" id="GO:0006304">
    <property type="term" value="P:DNA modification"/>
    <property type="evidence" value="ECO:0007669"/>
    <property type="project" value="InterPro"/>
</dbReference>
<dbReference type="Pfam" id="PF04851">
    <property type="entry name" value="ResIII"/>
    <property type="match status" value="1"/>
</dbReference>
<dbReference type="Pfam" id="PF08463">
    <property type="entry name" value="EcoEI_R_C"/>
    <property type="match status" value="1"/>
</dbReference>
<dbReference type="EMBL" id="CP001744">
    <property type="protein sequence ID" value="ADG68479.1"/>
    <property type="molecule type" value="Genomic_DNA"/>
</dbReference>
<accession>D5SQL7</accession>
<dbReference type="KEGG" id="plm:Plim_2656"/>
<dbReference type="Gene3D" id="3.90.1570.30">
    <property type="match status" value="1"/>
</dbReference>